<dbReference type="EMBL" id="JAUSTQ010000001">
    <property type="protein sequence ID" value="MDQ0158403.1"/>
    <property type="molecule type" value="Genomic_DNA"/>
</dbReference>
<dbReference type="Pfam" id="PF10612">
    <property type="entry name" value="Spore-coat_CotZ"/>
    <property type="match status" value="1"/>
</dbReference>
<dbReference type="InterPro" id="IPR019593">
    <property type="entry name" value="Spore_coat_protein_Z/Y"/>
</dbReference>
<organism evidence="1 2">
    <name type="scientific">Alkalibacillus salilacus</name>
    <dbReference type="NCBI Taxonomy" id="284582"/>
    <lineage>
        <taxon>Bacteria</taxon>
        <taxon>Bacillati</taxon>
        <taxon>Bacillota</taxon>
        <taxon>Bacilli</taxon>
        <taxon>Bacillales</taxon>
        <taxon>Bacillaceae</taxon>
        <taxon>Alkalibacillus</taxon>
    </lineage>
</organism>
<sequence>MWDDCNELDCKDSKCVCKTVRKIAEAQDAVDDQGCDVGCKQSIDDLLSPASPSSGNDTVPFILYCKGSCRPFVGNGILQGTTGNNRVFRCFESPIFRVSKIHKDCCADLELLLPVTEGGSTPGPGGHEVCNYFPGNSIRNLQRTGICVKVDLCDFVGISCLEPVRALPVSDFNASNGQSCGPSQSQS</sequence>
<proteinExistence type="predicted"/>
<gene>
    <name evidence="1" type="ORF">J2S77_000353</name>
</gene>
<comment type="caution">
    <text evidence="1">The sequence shown here is derived from an EMBL/GenBank/DDBJ whole genome shotgun (WGS) entry which is preliminary data.</text>
</comment>
<protein>
    <recommendedName>
        <fullName evidence="3">Spore coat protein</fullName>
    </recommendedName>
</protein>
<dbReference type="RefSeq" id="WP_306974069.1">
    <property type="nucleotide sequence ID" value="NZ_JAUSTQ010000001.1"/>
</dbReference>
<evidence type="ECO:0000313" key="2">
    <source>
        <dbReference type="Proteomes" id="UP001224359"/>
    </source>
</evidence>
<reference evidence="1 2" key="1">
    <citation type="submission" date="2023-07" db="EMBL/GenBank/DDBJ databases">
        <title>Genomic Encyclopedia of Type Strains, Phase IV (KMG-IV): sequencing the most valuable type-strain genomes for metagenomic binning, comparative biology and taxonomic classification.</title>
        <authorList>
            <person name="Goeker M."/>
        </authorList>
    </citation>
    <scope>NUCLEOTIDE SEQUENCE [LARGE SCALE GENOMIC DNA]</scope>
    <source>
        <strain evidence="1 2">DSM 16460</strain>
    </source>
</reference>
<evidence type="ECO:0008006" key="3">
    <source>
        <dbReference type="Google" id="ProtNLM"/>
    </source>
</evidence>
<dbReference type="Proteomes" id="UP001224359">
    <property type="component" value="Unassembled WGS sequence"/>
</dbReference>
<keyword evidence="2" id="KW-1185">Reference proteome</keyword>
<name>A0ABT9VBV3_9BACI</name>
<evidence type="ECO:0000313" key="1">
    <source>
        <dbReference type="EMBL" id="MDQ0158403.1"/>
    </source>
</evidence>
<accession>A0ABT9VBV3</accession>